<evidence type="ECO:0000313" key="2">
    <source>
        <dbReference type="Proteomes" id="UP000288805"/>
    </source>
</evidence>
<gene>
    <name evidence="1" type="ORF">CK203_000100</name>
</gene>
<sequence length="252" mass="28109">MGEGRNALKKAWGLEGLHISCLWLYCIDVILTISLVGYFHCAGDHQFVSCHIEQKKLQDLECGQLRTLVQELENLSLPLPTTQFLQLKATLSACNICVQAADMASSSHPNGSGLQKAISNSVETPFERLLSGFALLGYFQFDEKWLVTGQLLSSLSFPAWSRMCGLFDMVILWAIGRWQFGEWFPLVYFAIFGCTLAPKTGTKDHSTTGTQYLEVGPPLKLTLLRIYNRVFVFIGPFVGYLGDIWDGPSGRQ</sequence>
<accession>A0A438KR05</accession>
<protein>
    <submittedName>
        <fullName evidence="1">Uncharacterized protein</fullName>
    </submittedName>
</protein>
<proteinExistence type="predicted"/>
<dbReference type="Proteomes" id="UP000288805">
    <property type="component" value="Unassembled WGS sequence"/>
</dbReference>
<dbReference type="AlphaFoldDB" id="A0A438KR05"/>
<name>A0A438KR05_VITVI</name>
<comment type="caution">
    <text evidence="1">The sequence shown here is derived from an EMBL/GenBank/DDBJ whole genome shotgun (WGS) entry which is preliminary data.</text>
</comment>
<reference evidence="1 2" key="1">
    <citation type="journal article" date="2018" name="PLoS Genet.">
        <title>Population sequencing reveals clonal diversity and ancestral inbreeding in the grapevine cultivar Chardonnay.</title>
        <authorList>
            <person name="Roach M.J."/>
            <person name="Johnson D.L."/>
            <person name="Bohlmann J."/>
            <person name="van Vuuren H.J."/>
            <person name="Jones S.J."/>
            <person name="Pretorius I.S."/>
            <person name="Schmidt S.A."/>
            <person name="Borneman A.R."/>
        </authorList>
    </citation>
    <scope>NUCLEOTIDE SEQUENCE [LARGE SCALE GENOMIC DNA]</scope>
    <source>
        <strain evidence="2">cv. Chardonnay</strain>
        <tissue evidence="1">Leaf</tissue>
    </source>
</reference>
<evidence type="ECO:0000313" key="1">
    <source>
        <dbReference type="EMBL" id="RVX23637.1"/>
    </source>
</evidence>
<dbReference type="EMBL" id="QGNW01000001">
    <property type="protein sequence ID" value="RVX23637.1"/>
    <property type="molecule type" value="Genomic_DNA"/>
</dbReference>
<organism evidence="1 2">
    <name type="scientific">Vitis vinifera</name>
    <name type="common">Grape</name>
    <dbReference type="NCBI Taxonomy" id="29760"/>
    <lineage>
        <taxon>Eukaryota</taxon>
        <taxon>Viridiplantae</taxon>
        <taxon>Streptophyta</taxon>
        <taxon>Embryophyta</taxon>
        <taxon>Tracheophyta</taxon>
        <taxon>Spermatophyta</taxon>
        <taxon>Magnoliopsida</taxon>
        <taxon>eudicotyledons</taxon>
        <taxon>Gunneridae</taxon>
        <taxon>Pentapetalae</taxon>
        <taxon>rosids</taxon>
        <taxon>Vitales</taxon>
        <taxon>Vitaceae</taxon>
        <taxon>Viteae</taxon>
        <taxon>Vitis</taxon>
    </lineage>
</organism>